<dbReference type="AlphaFoldDB" id="A0A837ZUM3"/>
<dbReference type="Pfam" id="PF01636">
    <property type="entry name" value="APH"/>
    <property type="match status" value="1"/>
</dbReference>
<organism evidence="2 3">
    <name type="scientific">Haloechinothrix aidingensis</name>
    <dbReference type="NCBI Taxonomy" id="2752311"/>
    <lineage>
        <taxon>Bacteria</taxon>
        <taxon>Bacillati</taxon>
        <taxon>Actinomycetota</taxon>
        <taxon>Actinomycetes</taxon>
        <taxon>Pseudonocardiales</taxon>
        <taxon>Pseudonocardiaceae</taxon>
        <taxon>Haloechinothrix</taxon>
    </lineage>
</organism>
<feature type="domain" description="Aminoglycoside phosphotransferase" evidence="1">
    <location>
        <begin position="8"/>
        <end position="204"/>
    </location>
</feature>
<dbReference type="GO" id="GO:0016740">
    <property type="term" value="F:transferase activity"/>
    <property type="evidence" value="ECO:0007669"/>
    <property type="project" value="UniProtKB-KW"/>
</dbReference>
<dbReference type="EMBL" id="JACCKD010000001">
    <property type="protein sequence ID" value="MBA0124296.1"/>
    <property type="molecule type" value="Genomic_DNA"/>
</dbReference>
<accession>A0A837ZUM3</accession>
<evidence type="ECO:0000313" key="2">
    <source>
        <dbReference type="EMBL" id="MBA0124296.1"/>
    </source>
</evidence>
<comment type="caution">
    <text evidence="2">The sequence shown here is derived from an EMBL/GenBank/DDBJ whole genome shotgun (WGS) entry which is preliminary data.</text>
</comment>
<dbReference type="InterPro" id="IPR011009">
    <property type="entry name" value="Kinase-like_dom_sf"/>
</dbReference>
<reference evidence="2 3" key="1">
    <citation type="submission" date="2020-07" db="EMBL/GenBank/DDBJ databases">
        <title>Genome of Haloechinothrix sp.</title>
        <authorList>
            <person name="Tang S.-K."/>
            <person name="Yang L."/>
            <person name="Zhu W.-Y."/>
        </authorList>
    </citation>
    <scope>NUCLEOTIDE SEQUENCE [LARGE SCALE GENOMIC DNA]</scope>
    <source>
        <strain evidence="2 3">YIM 98757</strain>
    </source>
</reference>
<dbReference type="SUPFAM" id="SSF56112">
    <property type="entry name" value="Protein kinase-like (PK-like)"/>
    <property type="match status" value="1"/>
</dbReference>
<gene>
    <name evidence="2" type="ORF">H0B56_01935</name>
</gene>
<evidence type="ECO:0000313" key="3">
    <source>
        <dbReference type="Proteomes" id="UP000582974"/>
    </source>
</evidence>
<dbReference type="Proteomes" id="UP000582974">
    <property type="component" value="Unassembled WGS sequence"/>
</dbReference>
<protein>
    <submittedName>
        <fullName evidence="2">Aminoglycoside phosphotransferase family protein</fullName>
    </submittedName>
</protein>
<sequence>MYRIPGGIVARIGPSGSQESAGRQVDVSRWLVASGLPVVRAIDYVPQPTMVGNRPVTWWEQLPEHRSATTGELGALLRSLHTLNPPTQPELPSFDPFAGLGERIAEARHVPDQERTWLARRVEDLREQLQQLRLDEAGGVIHGDAWQGNVAVSEVTAPVLLDLEHVSRGHPDWDLIPVAVDYTDFARLSSADYEDFVTAYGGHDVTATAAFRVLADIQQLRWVIFVLGKAATSSQAAHETHHRIACLRGDIARPWTWNPF</sequence>
<proteinExistence type="predicted"/>
<dbReference type="Gene3D" id="3.90.1200.10">
    <property type="match status" value="1"/>
</dbReference>
<evidence type="ECO:0000259" key="1">
    <source>
        <dbReference type="Pfam" id="PF01636"/>
    </source>
</evidence>
<dbReference type="InterPro" id="IPR002575">
    <property type="entry name" value="Aminoglycoside_PTrfase"/>
</dbReference>
<keyword evidence="2" id="KW-0808">Transferase</keyword>
<keyword evidence="3" id="KW-1185">Reference proteome</keyword>
<name>A0A837ZUM3_9PSEU</name>